<gene>
    <name evidence="1" type="ORF">VW35_17075</name>
</gene>
<sequence>MLIHFIVAGGLLFHRMAAAKISRMQFDSGLLKVVTDEPELIADIQSRMEDNFERIVHGLQVGVASGILARELTPLGPSFRALGMVLPKEIRDLGGHGGEIVAAAKRLGHWFSDDPLETVATRLRVEF</sequence>
<dbReference type="AlphaFoldDB" id="A0A0F5L256"/>
<evidence type="ECO:0000313" key="1">
    <source>
        <dbReference type="EMBL" id="KKB76506.1"/>
    </source>
</evidence>
<dbReference type="STRING" id="361041.VW35_17075"/>
<accession>A0A0F5L256</accession>
<name>A0A0F5L256_9HYPH</name>
<dbReference type="PATRIC" id="fig|361041.3.peg.2818"/>
<dbReference type="Proteomes" id="UP000033514">
    <property type="component" value="Unassembled WGS sequence"/>
</dbReference>
<proteinExistence type="predicted"/>
<dbReference type="OrthoDB" id="7596199at2"/>
<dbReference type="EMBL" id="LAJG01000042">
    <property type="protein sequence ID" value="KKB76506.1"/>
    <property type="molecule type" value="Genomic_DNA"/>
</dbReference>
<dbReference type="InterPro" id="IPR045390">
    <property type="entry name" value="ABC-3C_MC3"/>
</dbReference>
<protein>
    <submittedName>
        <fullName evidence="1">Uncharacterized protein</fullName>
    </submittedName>
</protein>
<keyword evidence="2" id="KW-1185">Reference proteome</keyword>
<evidence type="ECO:0000313" key="2">
    <source>
        <dbReference type="Proteomes" id="UP000033514"/>
    </source>
</evidence>
<reference evidence="1 2" key="1">
    <citation type="submission" date="2015-03" db="EMBL/GenBank/DDBJ databases">
        <authorList>
            <person name="Hassan Y.I."/>
            <person name="Lepp D."/>
            <person name="Zhou T."/>
        </authorList>
    </citation>
    <scope>NUCLEOTIDE SEQUENCE [LARGE SCALE GENOMIC DNA]</scope>
    <source>
        <strain evidence="1 2">GH2-10</strain>
    </source>
</reference>
<dbReference type="Pfam" id="PF20131">
    <property type="entry name" value="MC3"/>
    <property type="match status" value="1"/>
</dbReference>
<comment type="caution">
    <text evidence="1">The sequence shown here is derived from an EMBL/GenBank/DDBJ whole genome shotgun (WGS) entry which is preliminary data.</text>
</comment>
<organism evidence="1 2">
    <name type="scientific">Devosia soli</name>
    <dbReference type="NCBI Taxonomy" id="361041"/>
    <lineage>
        <taxon>Bacteria</taxon>
        <taxon>Pseudomonadati</taxon>
        <taxon>Pseudomonadota</taxon>
        <taxon>Alphaproteobacteria</taxon>
        <taxon>Hyphomicrobiales</taxon>
        <taxon>Devosiaceae</taxon>
        <taxon>Devosia</taxon>
    </lineage>
</organism>